<accession>A0AAD4D0S3</accession>
<evidence type="ECO:0000313" key="6">
    <source>
        <dbReference type="Proteomes" id="UP001194580"/>
    </source>
</evidence>
<dbReference type="EMBL" id="JAAAIL010003159">
    <property type="protein sequence ID" value="KAG0252089.1"/>
    <property type="molecule type" value="Genomic_DNA"/>
</dbReference>
<comment type="caution">
    <text evidence="5">The sequence shown here is derived from an EMBL/GenBank/DDBJ whole genome shotgun (WGS) entry which is preliminary data.</text>
</comment>
<evidence type="ECO:0000256" key="1">
    <source>
        <dbReference type="ARBA" id="ARBA00004340"/>
    </source>
</evidence>
<gene>
    <name evidence="5" type="ORF">BGZ95_006716</name>
</gene>
<dbReference type="InterPro" id="IPR045379">
    <property type="entry name" value="Crinkler_N"/>
</dbReference>
<reference evidence="5" key="1">
    <citation type="journal article" date="2020" name="Fungal Divers.">
        <title>Resolving the Mortierellaceae phylogeny through synthesis of multi-gene phylogenetics and phylogenomics.</title>
        <authorList>
            <person name="Vandepol N."/>
            <person name="Liber J."/>
            <person name="Desiro A."/>
            <person name="Na H."/>
            <person name="Kennedy M."/>
            <person name="Barry K."/>
            <person name="Grigoriev I.V."/>
            <person name="Miller A.N."/>
            <person name="O'Donnell K."/>
            <person name="Stajich J.E."/>
            <person name="Bonito G."/>
        </authorList>
    </citation>
    <scope>NUCLEOTIDE SEQUENCE</scope>
    <source>
        <strain evidence="5">NRRL 28262</strain>
    </source>
</reference>
<dbReference type="Proteomes" id="UP001194580">
    <property type="component" value="Unassembled WGS sequence"/>
</dbReference>
<dbReference type="AlphaFoldDB" id="A0AAD4D0S3"/>
<evidence type="ECO:0000256" key="2">
    <source>
        <dbReference type="ARBA" id="ARBA00004613"/>
    </source>
</evidence>
<evidence type="ECO:0000256" key="3">
    <source>
        <dbReference type="ARBA" id="ARBA00022525"/>
    </source>
</evidence>
<dbReference type="GO" id="GO:0005576">
    <property type="term" value="C:extracellular region"/>
    <property type="evidence" value="ECO:0007669"/>
    <property type="project" value="UniProtKB-SubCell"/>
</dbReference>
<name>A0AAD4D0S3_9FUNG</name>
<evidence type="ECO:0000313" key="5">
    <source>
        <dbReference type="EMBL" id="KAG0252089.1"/>
    </source>
</evidence>
<protein>
    <recommendedName>
        <fullName evidence="4">Crinkler effector protein N-terminal domain-containing protein</fullName>
    </recommendedName>
</protein>
<sequence>METPTPQGSLSLFAVINGKKVNQAITIDIQMSRTISDLRDVIKVQFPLDLHYDDCKHLHNIPAGQMTLWRAVLPHPDHWPGLKGMGDETVTLDKCKTKVKLGLDELVCDVFTRENYSPKGGMMFVVFEFDI</sequence>
<keyword evidence="6" id="KW-1185">Reference proteome</keyword>
<proteinExistence type="predicted"/>
<keyword evidence="3" id="KW-0964">Secreted</keyword>
<dbReference type="GO" id="GO:0043657">
    <property type="term" value="C:host cell"/>
    <property type="evidence" value="ECO:0007669"/>
    <property type="project" value="UniProtKB-SubCell"/>
</dbReference>
<feature type="domain" description="Crinkler effector protein N-terminal" evidence="4">
    <location>
        <begin position="10"/>
        <end position="112"/>
    </location>
</feature>
<evidence type="ECO:0000259" key="4">
    <source>
        <dbReference type="Pfam" id="PF20147"/>
    </source>
</evidence>
<organism evidence="5 6">
    <name type="scientific">Linnemannia exigua</name>
    <dbReference type="NCBI Taxonomy" id="604196"/>
    <lineage>
        <taxon>Eukaryota</taxon>
        <taxon>Fungi</taxon>
        <taxon>Fungi incertae sedis</taxon>
        <taxon>Mucoromycota</taxon>
        <taxon>Mortierellomycotina</taxon>
        <taxon>Mortierellomycetes</taxon>
        <taxon>Mortierellales</taxon>
        <taxon>Mortierellaceae</taxon>
        <taxon>Linnemannia</taxon>
    </lineage>
</organism>
<dbReference type="Pfam" id="PF20147">
    <property type="entry name" value="Crinkler"/>
    <property type="match status" value="1"/>
</dbReference>
<comment type="subcellular location">
    <subcellularLocation>
        <location evidence="1">Host cell</location>
    </subcellularLocation>
    <subcellularLocation>
        <location evidence="2">Secreted</location>
    </subcellularLocation>
</comment>